<comment type="caution">
    <text evidence="2">The sequence shown here is derived from an EMBL/GenBank/DDBJ whole genome shotgun (WGS) entry which is preliminary data.</text>
</comment>
<dbReference type="RefSeq" id="WP_380058143.1">
    <property type="nucleotide sequence ID" value="NZ_JBHSWB010000001.1"/>
</dbReference>
<feature type="region of interest" description="Disordered" evidence="1">
    <location>
        <begin position="66"/>
        <end position="94"/>
    </location>
</feature>
<feature type="compositionally biased region" description="Basic residues" evidence="1">
    <location>
        <begin position="72"/>
        <end position="87"/>
    </location>
</feature>
<evidence type="ECO:0000313" key="2">
    <source>
        <dbReference type="EMBL" id="MFC6659780.1"/>
    </source>
</evidence>
<protein>
    <submittedName>
        <fullName evidence="2">FAD-dependent oxidoreductase</fullName>
    </submittedName>
</protein>
<organism evidence="2 3">
    <name type="scientific">Deinococcus multiflagellatus</name>
    <dbReference type="NCBI Taxonomy" id="1656887"/>
    <lineage>
        <taxon>Bacteria</taxon>
        <taxon>Thermotogati</taxon>
        <taxon>Deinococcota</taxon>
        <taxon>Deinococci</taxon>
        <taxon>Deinococcales</taxon>
        <taxon>Deinococcaceae</taxon>
        <taxon>Deinococcus</taxon>
    </lineage>
</organism>
<keyword evidence="3" id="KW-1185">Reference proteome</keyword>
<dbReference type="Pfam" id="PF12831">
    <property type="entry name" value="FAD_oxidored"/>
    <property type="match status" value="1"/>
</dbReference>
<sequence>MRGAQAITRPSAFCRASPPGCGAAHLDMVAPMVGSRETRRIAGDGPLTLAGRLNCARFPGSICRNHSPANIHSRHSGKLIHERRGRACPRPLPGGSARCPLAPRSCWRQGARQQSV</sequence>
<dbReference type="Proteomes" id="UP001596317">
    <property type="component" value="Unassembled WGS sequence"/>
</dbReference>
<dbReference type="EMBL" id="JBHSWB010000001">
    <property type="protein sequence ID" value="MFC6659780.1"/>
    <property type="molecule type" value="Genomic_DNA"/>
</dbReference>
<proteinExistence type="predicted"/>
<gene>
    <name evidence="2" type="ORF">ACFP90_04925</name>
</gene>
<name>A0ABW1ZGY6_9DEIO</name>
<reference evidence="3" key="1">
    <citation type="journal article" date="2019" name="Int. J. Syst. Evol. Microbiol.">
        <title>The Global Catalogue of Microorganisms (GCM) 10K type strain sequencing project: providing services to taxonomists for standard genome sequencing and annotation.</title>
        <authorList>
            <consortium name="The Broad Institute Genomics Platform"/>
            <consortium name="The Broad Institute Genome Sequencing Center for Infectious Disease"/>
            <person name="Wu L."/>
            <person name="Ma J."/>
        </authorList>
    </citation>
    <scope>NUCLEOTIDE SEQUENCE [LARGE SCALE GENOMIC DNA]</scope>
    <source>
        <strain evidence="3">CCUG 63830</strain>
    </source>
</reference>
<evidence type="ECO:0000313" key="3">
    <source>
        <dbReference type="Proteomes" id="UP001596317"/>
    </source>
</evidence>
<accession>A0ABW1ZGY6</accession>
<evidence type="ECO:0000256" key="1">
    <source>
        <dbReference type="SAM" id="MobiDB-lite"/>
    </source>
</evidence>